<gene>
    <name evidence="1" type="ORF">SAMN05660337_0008</name>
</gene>
<dbReference type="RefSeq" id="WP_092157073.1">
    <property type="nucleotide sequence ID" value="NZ_FNGA01000001.1"/>
</dbReference>
<evidence type="ECO:0000313" key="2">
    <source>
        <dbReference type="Proteomes" id="UP000199053"/>
    </source>
</evidence>
<name>A0A1G9ARV6_9BACT</name>
<dbReference type="STRING" id="246191.SAMN05660337_0008"/>
<dbReference type="AlphaFoldDB" id="A0A1G9ARV6"/>
<sequence length="89" mass="10331">MRKKYDARVEVIASLSVIRELTEKGYSKKAIYKKLKNDELLTISYVHFCRFDLDGNLPRQPKKSTFNFQNNEGKKLELKSANPIISPLI</sequence>
<organism evidence="1 2">
    <name type="scientific">Maridesulfovibrio ferrireducens</name>
    <dbReference type="NCBI Taxonomy" id="246191"/>
    <lineage>
        <taxon>Bacteria</taxon>
        <taxon>Pseudomonadati</taxon>
        <taxon>Thermodesulfobacteriota</taxon>
        <taxon>Desulfovibrionia</taxon>
        <taxon>Desulfovibrionales</taxon>
        <taxon>Desulfovibrionaceae</taxon>
        <taxon>Maridesulfovibrio</taxon>
    </lineage>
</organism>
<dbReference type="Proteomes" id="UP000199053">
    <property type="component" value="Unassembled WGS sequence"/>
</dbReference>
<protein>
    <submittedName>
        <fullName evidence="1">Uncharacterized protein</fullName>
    </submittedName>
</protein>
<evidence type="ECO:0000313" key="1">
    <source>
        <dbReference type="EMBL" id="SDK30089.1"/>
    </source>
</evidence>
<proteinExistence type="predicted"/>
<dbReference type="OrthoDB" id="5458332at2"/>
<accession>A0A1G9ARV6</accession>
<reference evidence="2" key="1">
    <citation type="submission" date="2016-10" db="EMBL/GenBank/DDBJ databases">
        <authorList>
            <person name="Varghese N."/>
            <person name="Submissions S."/>
        </authorList>
    </citation>
    <scope>NUCLEOTIDE SEQUENCE [LARGE SCALE GENOMIC DNA]</scope>
    <source>
        <strain evidence="2">DSM 16995</strain>
    </source>
</reference>
<keyword evidence="2" id="KW-1185">Reference proteome</keyword>
<dbReference type="EMBL" id="FNGA01000001">
    <property type="protein sequence ID" value="SDK30089.1"/>
    <property type="molecule type" value="Genomic_DNA"/>
</dbReference>